<dbReference type="EMBL" id="AP022563">
    <property type="protein sequence ID" value="BBX16630.1"/>
    <property type="molecule type" value="Genomic_DNA"/>
</dbReference>
<reference evidence="3 4" key="1">
    <citation type="journal article" date="2019" name="Emerg. Microbes Infect.">
        <title>Comprehensive subspecies identification of 175 nontuberculous mycobacteria species based on 7547 genomic profiles.</title>
        <authorList>
            <person name="Matsumoto Y."/>
            <person name="Kinjo T."/>
            <person name="Motooka D."/>
            <person name="Nabeya D."/>
            <person name="Jung N."/>
            <person name="Uechi K."/>
            <person name="Horii T."/>
            <person name="Iida T."/>
            <person name="Fujita J."/>
            <person name="Nakamura S."/>
        </authorList>
    </citation>
    <scope>NUCLEOTIDE SEQUENCE [LARGE SCALE GENOMIC DNA]</scope>
    <source>
        <strain evidence="3 4">JCM 6396</strain>
    </source>
</reference>
<dbReference type="Gene3D" id="3.30.565.10">
    <property type="entry name" value="Histidine kinase-like ATPase, C-terminal domain"/>
    <property type="match status" value="1"/>
</dbReference>
<sequence>MLETRTGEDTLERIQQVLDETWAAHEIPDIARMHVELAVSEIASNIIEHSADGKPVRLRMEVALLPDAVRITFTDDGHAAPVDLSTVAMPDDTAERGRGLAIAHRVLDEISYRRDADGNHWTLVRRLST</sequence>
<dbReference type="InterPro" id="IPR036890">
    <property type="entry name" value="HATPase_C_sf"/>
</dbReference>
<keyword evidence="4" id="KW-1185">Reference proteome</keyword>
<keyword evidence="1" id="KW-0418">Kinase</keyword>
<dbReference type="Proteomes" id="UP000467006">
    <property type="component" value="Chromosome"/>
</dbReference>
<dbReference type="Pfam" id="PF13581">
    <property type="entry name" value="HATPase_c_2"/>
    <property type="match status" value="1"/>
</dbReference>
<evidence type="ECO:0000313" key="4">
    <source>
        <dbReference type="Proteomes" id="UP000467006"/>
    </source>
</evidence>
<accession>A0A7I7JXM2</accession>
<dbReference type="InterPro" id="IPR050267">
    <property type="entry name" value="Anti-sigma-factor_SerPK"/>
</dbReference>
<keyword evidence="1" id="KW-0723">Serine/threonine-protein kinase</keyword>
<feature type="domain" description="Histidine kinase/HSP90-like ATPase" evidence="2">
    <location>
        <begin position="10"/>
        <end position="123"/>
    </location>
</feature>
<evidence type="ECO:0000256" key="1">
    <source>
        <dbReference type="ARBA" id="ARBA00022527"/>
    </source>
</evidence>
<dbReference type="GO" id="GO:0004674">
    <property type="term" value="F:protein serine/threonine kinase activity"/>
    <property type="evidence" value="ECO:0007669"/>
    <property type="project" value="UniProtKB-KW"/>
</dbReference>
<proteinExistence type="predicted"/>
<dbReference type="CDD" id="cd16936">
    <property type="entry name" value="HATPase_RsbW-like"/>
    <property type="match status" value="1"/>
</dbReference>
<dbReference type="SUPFAM" id="SSF55874">
    <property type="entry name" value="ATPase domain of HSP90 chaperone/DNA topoisomerase II/histidine kinase"/>
    <property type="match status" value="1"/>
</dbReference>
<evidence type="ECO:0000259" key="2">
    <source>
        <dbReference type="Pfam" id="PF13581"/>
    </source>
</evidence>
<evidence type="ECO:0000313" key="3">
    <source>
        <dbReference type="EMBL" id="BBX16630.1"/>
    </source>
</evidence>
<dbReference type="AlphaFoldDB" id="A0A7I7JXM2"/>
<dbReference type="PANTHER" id="PTHR35526">
    <property type="entry name" value="ANTI-SIGMA-F FACTOR RSBW-RELATED"/>
    <property type="match status" value="1"/>
</dbReference>
<keyword evidence="1" id="KW-0808">Transferase</keyword>
<name>A0A7I7JXM2_9MYCO</name>
<organism evidence="3 4">
    <name type="scientific">Mycolicibacterium duvalii</name>
    <dbReference type="NCBI Taxonomy" id="39688"/>
    <lineage>
        <taxon>Bacteria</taxon>
        <taxon>Bacillati</taxon>
        <taxon>Actinomycetota</taxon>
        <taxon>Actinomycetes</taxon>
        <taxon>Mycobacteriales</taxon>
        <taxon>Mycobacteriaceae</taxon>
        <taxon>Mycolicibacterium</taxon>
    </lineage>
</organism>
<dbReference type="PANTHER" id="PTHR35526:SF3">
    <property type="entry name" value="ANTI-SIGMA-F FACTOR RSBW"/>
    <property type="match status" value="1"/>
</dbReference>
<dbReference type="InterPro" id="IPR003594">
    <property type="entry name" value="HATPase_dom"/>
</dbReference>
<dbReference type="KEGG" id="mdu:MDUV_14900"/>
<gene>
    <name evidence="3" type="ORF">MDUV_14900</name>
</gene>
<protein>
    <recommendedName>
        <fullName evidence="2">Histidine kinase/HSP90-like ATPase domain-containing protein</fullName>
    </recommendedName>
</protein>